<evidence type="ECO:0000256" key="6">
    <source>
        <dbReference type="SAM" id="MobiDB-lite"/>
    </source>
</evidence>
<gene>
    <name evidence="8" type="primary">tamA</name>
    <name evidence="8" type="ORF">Q31b_45790</name>
</gene>
<keyword evidence="3" id="KW-0732">Signal</keyword>
<feature type="compositionally biased region" description="Low complexity" evidence="6">
    <location>
        <begin position="108"/>
        <end position="150"/>
    </location>
</feature>
<dbReference type="PANTHER" id="PTHR12815">
    <property type="entry name" value="SORTING AND ASSEMBLY MACHINERY SAMM50 PROTEIN FAMILY MEMBER"/>
    <property type="match status" value="1"/>
</dbReference>
<protein>
    <submittedName>
        <fullName evidence="8">Translocation and assembly module TamA</fullName>
    </submittedName>
</protein>
<feature type="compositionally biased region" description="Pro residues" evidence="6">
    <location>
        <begin position="91"/>
        <end position="107"/>
    </location>
</feature>
<evidence type="ECO:0000256" key="4">
    <source>
        <dbReference type="ARBA" id="ARBA00023136"/>
    </source>
</evidence>
<comment type="caution">
    <text evidence="8">The sequence shown here is derived from an EMBL/GenBank/DDBJ whole genome shotgun (WGS) entry which is preliminary data.</text>
</comment>
<comment type="subcellular location">
    <subcellularLocation>
        <location evidence="1">Membrane</location>
    </subcellularLocation>
</comment>
<evidence type="ECO:0000313" key="9">
    <source>
        <dbReference type="Proteomes" id="UP000315471"/>
    </source>
</evidence>
<dbReference type="InterPro" id="IPR039910">
    <property type="entry name" value="D15-like"/>
</dbReference>
<keyword evidence="4" id="KW-0472">Membrane</keyword>
<accession>A0A5C6DLU2</accession>
<feature type="region of interest" description="Disordered" evidence="6">
    <location>
        <begin position="62"/>
        <end position="200"/>
    </location>
</feature>
<dbReference type="GO" id="GO:0019867">
    <property type="term" value="C:outer membrane"/>
    <property type="evidence" value="ECO:0007669"/>
    <property type="project" value="InterPro"/>
</dbReference>
<proteinExistence type="predicted"/>
<evidence type="ECO:0000259" key="7">
    <source>
        <dbReference type="Pfam" id="PF01103"/>
    </source>
</evidence>
<evidence type="ECO:0000256" key="2">
    <source>
        <dbReference type="ARBA" id="ARBA00022692"/>
    </source>
</evidence>
<evidence type="ECO:0000256" key="5">
    <source>
        <dbReference type="ARBA" id="ARBA00023237"/>
    </source>
</evidence>
<organism evidence="8 9">
    <name type="scientific">Novipirellula aureliae</name>
    <dbReference type="NCBI Taxonomy" id="2527966"/>
    <lineage>
        <taxon>Bacteria</taxon>
        <taxon>Pseudomonadati</taxon>
        <taxon>Planctomycetota</taxon>
        <taxon>Planctomycetia</taxon>
        <taxon>Pirellulales</taxon>
        <taxon>Pirellulaceae</taxon>
        <taxon>Novipirellula</taxon>
    </lineage>
</organism>
<name>A0A5C6DLU2_9BACT</name>
<dbReference type="InterPro" id="IPR000184">
    <property type="entry name" value="Bac_surfAg_D15"/>
</dbReference>
<dbReference type="Gene3D" id="2.40.160.50">
    <property type="entry name" value="membrane protein fhac: a member of the omp85/tpsb transporter family"/>
    <property type="match status" value="1"/>
</dbReference>
<feature type="domain" description="Bacterial surface antigen (D15)" evidence="7">
    <location>
        <begin position="273"/>
        <end position="566"/>
    </location>
</feature>
<reference evidence="8 9" key="1">
    <citation type="submission" date="2019-02" db="EMBL/GenBank/DDBJ databases">
        <title>Deep-cultivation of Planctomycetes and their phenomic and genomic characterization uncovers novel biology.</title>
        <authorList>
            <person name="Wiegand S."/>
            <person name="Jogler M."/>
            <person name="Boedeker C."/>
            <person name="Pinto D."/>
            <person name="Vollmers J."/>
            <person name="Rivas-Marin E."/>
            <person name="Kohn T."/>
            <person name="Peeters S.H."/>
            <person name="Heuer A."/>
            <person name="Rast P."/>
            <person name="Oberbeckmann S."/>
            <person name="Bunk B."/>
            <person name="Jeske O."/>
            <person name="Meyerdierks A."/>
            <person name="Storesund J.E."/>
            <person name="Kallscheuer N."/>
            <person name="Luecker S."/>
            <person name="Lage O.M."/>
            <person name="Pohl T."/>
            <person name="Merkel B.J."/>
            <person name="Hornburger P."/>
            <person name="Mueller R.-W."/>
            <person name="Bruemmer F."/>
            <person name="Labrenz M."/>
            <person name="Spormann A.M."/>
            <person name="Op Den Camp H."/>
            <person name="Overmann J."/>
            <person name="Amann R."/>
            <person name="Jetten M.S.M."/>
            <person name="Mascher T."/>
            <person name="Medema M.H."/>
            <person name="Devos D.P."/>
            <person name="Kaster A.-K."/>
            <person name="Ovreas L."/>
            <person name="Rohde M."/>
            <person name="Galperin M.Y."/>
            <person name="Jogler C."/>
        </authorList>
    </citation>
    <scope>NUCLEOTIDE SEQUENCE [LARGE SCALE GENOMIC DNA]</scope>
    <source>
        <strain evidence="8 9">Q31b</strain>
    </source>
</reference>
<keyword evidence="9" id="KW-1185">Reference proteome</keyword>
<keyword evidence="5" id="KW-0998">Cell outer membrane</keyword>
<dbReference type="EMBL" id="SJPY01000007">
    <property type="protein sequence ID" value="TWU37790.1"/>
    <property type="molecule type" value="Genomic_DNA"/>
</dbReference>
<evidence type="ECO:0000313" key="8">
    <source>
        <dbReference type="EMBL" id="TWU37790.1"/>
    </source>
</evidence>
<dbReference type="PANTHER" id="PTHR12815:SF47">
    <property type="entry name" value="TRANSLOCATION AND ASSEMBLY MODULE SUBUNIT TAMA"/>
    <property type="match status" value="1"/>
</dbReference>
<sequence length="569" mass="61204">MTNTYCADEDALMKKTVSPYLGLSMLVIAALSCGCNRWIAGPAPTVGNSLFSANTPGGAANGTRLVSAPATEATSDGSESSDRYVARQYPSTPPYVPPTTAPPPSTTLPPSSYSQQPSPYSQQPSTYSQQPSTNYNTPPSLSSPSNNVPNYGGGQNYGSPSAPASPPTVSGEMFPGGGFPNSGLPDSSMPGSGLPSTLYGDPVAPPTTYVPMPTVREADLIINGYPARTGRIMLGGAVNSDAGVTGQITLDERNFDITRWPTSFQDLFSGTAFRGAGQTFRVEAAPGSDFDRYTINFADPNLFGYKPVSMSISGFLVDRRFQDWDEQRLGGKLSFGYRITPDLSVSVGFSGQNVEISNARVPAVTPNGESDLYSGIISLKHDTRNSPIQSSEGHYFDFSFEQAFGDFEYSRFETEYRKYWLLAQRADGSGRQTLSYSNQFGYSGDDTPFFENFFAGGYATLRGFDFRGAGPVESGVSIGGRFKFLNTIEYMFPITADDAFKGVAFVDFGTVEKDIELNSDSFRVSPGVGLRVAIPMLGPAPLAFDFAFPVNKADTDQTQVFSFYMSLVR</sequence>
<evidence type="ECO:0000256" key="3">
    <source>
        <dbReference type="ARBA" id="ARBA00022729"/>
    </source>
</evidence>
<dbReference type="Proteomes" id="UP000315471">
    <property type="component" value="Unassembled WGS sequence"/>
</dbReference>
<dbReference type="AlphaFoldDB" id="A0A5C6DLU2"/>
<keyword evidence="2" id="KW-0812">Transmembrane</keyword>
<evidence type="ECO:0000256" key="1">
    <source>
        <dbReference type="ARBA" id="ARBA00004370"/>
    </source>
</evidence>
<dbReference type="Pfam" id="PF01103">
    <property type="entry name" value="Omp85"/>
    <property type="match status" value="1"/>
</dbReference>